<dbReference type="AlphaFoldDB" id="U6GNW4"/>
<feature type="coiled-coil region" evidence="7">
    <location>
        <begin position="219"/>
        <end position="269"/>
    </location>
</feature>
<feature type="compositionally biased region" description="Polar residues" evidence="8">
    <location>
        <begin position="628"/>
        <end position="648"/>
    </location>
</feature>
<protein>
    <recommendedName>
        <fullName evidence="2">DNA topoisomerase (ATP-hydrolyzing)</fullName>
        <ecNumber evidence="2">5.6.2.2</ecNumber>
    </recommendedName>
</protein>
<evidence type="ECO:0000256" key="3">
    <source>
        <dbReference type="ARBA" id="ARBA00023029"/>
    </source>
</evidence>
<dbReference type="Proteomes" id="UP000018050">
    <property type="component" value="Unassembled WGS sequence"/>
</dbReference>
<dbReference type="PANTHER" id="PTHR43493">
    <property type="entry name" value="DNA GYRASE/TOPOISOMERASE SUBUNIT A"/>
    <property type="match status" value="1"/>
</dbReference>
<keyword evidence="11" id="KW-1185">Reference proteome</keyword>
<dbReference type="Gene3D" id="1.10.268.10">
    <property type="entry name" value="Topoisomerase, domain 3"/>
    <property type="match status" value="1"/>
</dbReference>
<evidence type="ECO:0000259" key="9">
    <source>
        <dbReference type="PROSITE" id="PS52040"/>
    </source>
</evidence>
<evidence type="ECO:0000256" key="8">
    <source>
        <dbReference type="SAM" id="MobiDB-lite"/>
    </source>
</evidence>
<evidence type="ECO:0000256" key="4">
    <source>
        <dbReference type="ARBA" id="ARBA00023125"/>
    </source>
</evidence>
<dbReference type="OrthoDB" id="734at2759"/>
<dbReference type="GO" id="GO:0003677">
    <property type="term" value="F:DNA binding"/>
    <property type="evidence" value="ECO:0007669"/>
    <property type="project" value="UniProtKB-UniRule"/>
</dbReference>
<dbReference type="GeneID" id="25273115"/>
<evidence type="ECO:0000313" key="10">
    <source>
        <dbReference type="EMBL" id="CDI80299.1"/>
    </source>
</evidence>
<evidence type="ECO:0000256" key="7">
    <source>
        <dbReference type="SAM" id="Coils"/>
    </source>
</evidence>
<keyword evidence="5 6" id="KW-0413">Isomerase</keyword>
<evidence type="ECO:0000313" key="11">
    <source>
        <dbReference type="Proteomes" id="UP000018050"/>
    </source>
</evidence>
<dbReference type="InterPro" id="IPR013757">
    <property type="entry name" value="Topo_IIA_A_a_sf"/>
</dbReference>
<proteinExistence type="inferred from homology"/>
<dbReference type="InterPro" id="IPR002205">
    <property type="entry name" value="Topo_IIA_dom_A"/>
</dbReference>
<dbReference type="SMART" id="SM00434">
    <property type="entry name" value="TOP4c"/>
    <property type="match status" value="1"/>
</dbReference>
<evidence type="ECO:0000256" key="2">
    <source>
        <dbReference type="ARBA" id="ARBA00012895"/>
    </source>
</evidence>
<dbReference type="GO" id="GO:0005524">
    <property type="term" value="F:ATP binding"/>
    <property type="evidence" value="ECO:0007669"/>
    <property type="project" value="InterPro"/>
</dbReference>
<dbReference type="Pfam" id="PF03989">
    <property type="entry name" value="DNA_gyraseA_C"/>
    <property type="match status" value="1"/>
</dbReference>
<feature type="compositionally biased region" description="Basic and acidic residues" evidence="8">
    <location>
        <begin position="477"/>
        <end position="508"/>
    </location>
</feature>
<keyword evidence="4 6" id="KW-0238">DNA-binding</keyword>
<dbReference type="SUPFAM" id="SSF101904">
    <property type="entry name" value="GyrA/ParC C-terminal domain-like"/>
    <property type="match status" value="1"/>
</dbReference>
<dbReference type="InterPro" id="IPR013760">
    <property type="entry name" value="Topo_IIA-like_dom_sf"/>
</dbReference>
<feature type="compositionally biased region" description="Gly residues" evidence="8">
    <location>
        <begin position="524"/>
        <end position="535"/>
    </location>
</feature>
<feature type="domain" description="Topo IIA-type catalytic" evidence="9">
    <location>
        <begin position="1"/>
        <end position="122"/>
    </location>
</feature>
<dbReference type="EC" id="5.6.2.2" evidence="2"/>
<dbReference type="RefSeq" id="XP_013249723.1">
    <property type="nucleotide sequence ID" value="XM_013394269.1"/>
</dbReference>
<keyword evidence="7" id="KW-0175">Coiled coil</keyword>
<reference evidence="10" key="1">
    <citation type="submission" date="2013-10" db="EMBL/GenBank/DDBJ databases">
        <title>Genomic analysis of the causative agents of coccidiosis in chickens.</title>
        <authorList>
            <person name="Reid A.J."/>
            <person name="Blake D."/>
            <person name="Billington K."/>
            <person name="Browne H."/>
            <person name="Dunn M."/>
            <person name="Hung S."/>
            <person name="Kawahara F."/>
            <person name="Miranda-Saavedra D."/>
            <person name="Mourier T."/>
            <person name="Nagra H."/>
            <person name="Otto T.D."/>
            <person name="Rawlings N."/>
            <person name="Sanchez A."/>
            <person name="Sanders M."/>
            <person name="Subramaniam C."/>
            <person name="Tay Y."/>
            <person name="Dear P."/>
            <person name="Doerig C."/>
            <person name="Gruber A."/>
            <person name="Parkinson J."/>
            <person name="Shirley M."/>
            <person name="Wan K.L."/>
            <person name="Berriman M."/>
            <person name="Tomley F."/>
            <person name="Pain A."/>
        </authorList>
    </citation>
    <scope>NUCLEOTIDE SEQUENCE [LARGE SCALE GENOMIC DNA]</scope>
    <source>
        <strain evidence="10">Houghton</strain>
    </source>
</reference>
<organism evidence="10 11">
    <name type="scientific">Eimeria acervulina</name>
    <name type="common">Coccidian parasite</name>
    <dbReference type="NCBI Taxonomy" id="5801"/>
    <lineage>
        <taxon>Eukaryota</taxon>
        <taxon>Sar</taxon>
        <taxon>Alveolata</taxon>
        <taxon>Apicomplexa</taxon>
        <taxon>Conoidasida</taxon>
        <taxon>Coccidia</taxon>
        <taxon>Eucoccidiorida</taxon>
        <taxon>Eimeriorina</taxon>
        <taxon>Eimeriidae</taxon>
        <taxon>Eimeria</taxon>
    </lineage>
</organism>
<feature type="non-terminal residue" evidence="10">
    <location>
        <position position="1"/>
    </location>
</feature>
<dbReference type="InterPro" id="IPR035516">
    <property type="entry name" value="Gyrase/topoIV_suA_C"/>
</dbReference>
<dbReference type="VEuPathDB" id="ToxoDB:EAH_00050450"/>
<reference evidence="10" key="2">
    <citation type="submission" date="2013-10" db="EMBL/GenBank/DDBJ databases">
        <authorList>
            <person name="Aslett M."/>
        </authorList>
    </citation>
    <scope>NUCLEOTIDE SEQUENCE [LARGE SCALE GENOMIC DNA]</scope>
    <source>
        <strain evidence="10">Houghton</strain>
    </source>
</reference>
<sequence length="667" mass="71653">MAQPFVSRLPLIEGHGNFGSVDGDPAAAMRYTECRLSEFCQDVLLKDLHTAACSYRANFDATEVEPTCLPARLPLLLLQGTSGVAVGLSTHLPPHNLNEILDACIALIDNPRLSDSSLYRLLPGPDFPTGGVLLLRDAQQAAGYRKGVWGCTWVRDESDYSGVRVVFELEAEVSPQQAWSYLLSRTALEVSVHCNLVALKEGKHPQRMSIREVIENWIQFRLTAVKARLSEQLEQLQQQQEKLEAAVKAAKYSREVAELLQRSRDAAEAIKEMQGPPFLLTEGQAASLLRMRLSSLLQLEQQQQQQQLQQVQQQQQHVQQLLQEPQQMLQLIKKELQEIKNKYSCPRRTLFLLNKTQKGDSLSALAALTHLEREEETQKETGDTTRKGDKVAAVSFVPPSADPEGDCLLLLTKRAYGKRLSLNQLRIQRRGGLGAAVIRISPPSPLFSPNTQNIPLEGALGGPQGKGPQERGPQGGPHEEGPQGGPHEEVPQGGPHEEGPQGAPHEEGPQGGPQGGGPHEEGLQEGGPQGEGLQEGGPHRAPSEGDAKRGGKGEGEGSRDEVCCLAFVGPHKDVGIVSEAGIVSRRSVSSVPLYSSKLARGVLLHKLRKRSTAAAADAAAAVVLLPEQHTQTENSSNTVPDPSPTDSTAAAAAAAAANAAAAAGQGG</sequence>
<dbReference type="GO" id="GO:0003918">
    <property type="term" value="F:DNA topoisomerase type II (double strand cut, ATP-hydrolyzing) activity"/>
    <property type="evidence" value="ECO:0007669"/>
    <property type="project" value="UniProtKB-EC"/>
</dbReference>
<dbReference type="EMBL" id="HG671178">
    <property type="protein sequence ID" value="CDI80299.1"/>
    <property type="molecule type" value="Genomic_DNA"/>
</dbReference>
<feature type="active site" description="O-(5'-phospho-DNA)-tyrosine intermediate" evidence="6">
    <location>
        <position position="31"/>
    </location>
</feature>
<dbReference type="Gene3D" id="3.90.199.10">
    <property type="entry name" value="Topoisomerase II, domain 5"/>
    <property type="match status" value="1"/>
</dbReference>
<gene>
    <name evidence="10" type="ORF">EAH_00050450</name>
</gene>
<evidence type="ECO:0000256" key="6">
    <source>
        <dbReference type="PROSITE-ProRule" id="PRU01384"/>
    </source>
</evidence>
<dbReference type="Pfam" id="PF00521">
    <property type="entry name" value="DNA_topoisoIV"/>
    <property type="match status" value="2"/>
</dbReference>
<feature type="region of interest" description="Disordered" evidence="8">
    <location>
        <begin position="442"/>
        <end position="558"/>
    </location>
</feature>
<evidence type="ECO:0000256" key="5">
    <source>
        <dbReference type="ARBA" id="ARBA00023235"/>
    </source>
</evidence>
<comment type="similarity">
    <text evidence="1">Belongs to the type II topoisomerase GyrA/ParC subunit family.</text>
</comment>
<accession>U6GNW4</accession>
<evidence type="ECO:0000256" key="1">
    <source>
        <dbReference type="ARBA" id="ARBA00008263"/>
    </source>
</evidence>
<name>U6GNW4_EIMAC</name>
<dbReference type="InterPro" id="IPR013758">
    <property type="entry name" value="Topo_IIA_A/C_ab"/>
</dbReference>
<dbReference type="InterPro" id="IPR050220">
    <property type="entry name" value="Type_II_DNA_Topoisomerases"/>
</dbReference>
<comment type="catalytic activity">
    <reaction evidence="6">
        <text>ATP-dependent breakage, passage and rejoining of double-stranded DNA.</text>
        <dbReference type="EC" id="5.6.2.2"/>
    </reaction>
</comment>
<feature type="coiled-coil region" evidence="7">
    <location>
        <begin position="294"/>
        <end position="324"/>
    </location>
</feature>
<dbReference type="InterPro" id="IPR006691">
    <property type="entry name" value="GyrA/parC_rep"/>
</dbReference>
<feature type="region of interest" description="Disordered" evidence="8">
    <location>
        <begin position="628"/>
        <end position="652"/>
    </location>
</feature>
<dbReference type="GO" id="GO:0009330">
    <property type="term" value="C:DNA topoisomerase type II (double strand cut, ATP-hydrolyzing) complex"/>
    <property type="evidence" value="ECO:0007669"/>
    <property type="project" value="TreeGrafter"/>
</dbReference>
<feature type="compositionally biased region" description="Basic and acidic residues" evidence="8">
    <location>
        <begin position="537"/>
        <end position="558"/>
    </location>
</feature>
<dbReference type="SUPFAM" id="SSF56719">
    <property type="entry name" value="Type II DNA topoisomerase"/>
    <property type="match status" value="1"/>
</dbReference>
<dbReference type="PROSITE" id="PS52040">
    <property type="entry name" value="TOPO_IIA"/>
    <property type="match status" value="1"/>
</dbReference>
<dbReference type="Gene3D" id="2.120.10.90">
    <property type="entry name" value="DNA gyrase/topoisomerase IV, subunit A, C-terminal"/>
    <property type="match status" value="1"/>
</dbReference>
<dbReference type="PANTHER" id="PTHR43493:SF5">
    <property type="entry name" value="DNA GYRASE SUBUNIT A, CHLOROPLASTIC_MITOCHONDRIAL"/>
    <property type="match status" value="1"/>
</dbReference>
<dbReference type="GO" id="GO:0006265">
    <property type="term" value="P:DNA topological change"/>
    <property type="evidence" value="ECO:0007669"/>
    <property type="project" value="UniProtKB-UniRule"/>
</dbReference>
<keyword evidence="3 6" id="KW-0799">Topoisomerase</keyword>